<name>A0A0A9EII0_ARUDO</name>
<sequence>MEQREVPERGICQREREREGELRERRRFSVVAESVA</sequence>
<evidence type="ECO:0000313" key="1">
    <source>
        <dbReference type="EMBL" id="JAD99901.1"/>
    </source>
</evidence>
<reference evidence="1" key="2">
    <citation type="journal article" date="2015" name="Data Brief">
        <title>Shoot transcriptome of the giant reed, Arundo donax.</title>
        <authorList>
            <person name="Barrero R.A."/>
            <person name="Guerrero F.D."/>
            <person name="Moolhuijzen P."/>
            <person name="Goolsby J.A."/>
            <person name="Tidwell J."/>
            <person name="Bellgard S.E."/>
            <person name="Bellgard M.I."/>
        </authorList>
    </citation>
    <scope>NUCLEOTIDE SEQUENCE</scope>
    <source>
        <tissue evidence="1">Shoot tissue taken approximately 20 cm above the soil surface</tissue>
    </source>
</reference>
<protein>
    <submittedName>
        <fullName evidence="1">Uncharacterized protein</fullName>
    </submittedName>
</protein>
<dbReference type="AlphaFoldDB" id="A0A0A9EII0"/>
<dbReference type="EMBL" id="GBRH01197994">
    <property type="protein sequence ID" value="JAD99901.1"/>
    <property type="molecule type" value="Transcribed_RNA"/>
</dbReference>
<accession>A0A0A9EII0</accession>
<proteinExistence type="predicted"/>
<reference evidence="1" key="1">
    <citation type="submission" date="2014-09" db="EMBL/GenBank/DDBJ databases">
        <authorList>
            <person name="Magalhaes I.L.F."/>
            <person name="Oliveira U."/>
            <person name="Santos F.R."/>
            <person name="Vidigal T.H.D.A."/>
            <person name="Brescovit A.D."/>
            <person name="Santos A.J."/>
        </authorList>
    </citation>
    <scope>NUCLEOTIDE SEQUENCE</scope>
    <source>
        <tissue evidence="1">Shoot tissue taken approximately 20 cm above the soil surface</tissue>
    </source>
</reference>
<organism evidence="1">
    <name type="scientific">Arundo donax</name>
    <name type="common">Giant reed</name>
    <name type="synonym">Donax arundinaceus</name>
    <dbReference type="NCBI Taxonomy" id="35708"/>
    <lineage>
        <taxon>Eukaryota</taxon>
        <taxon>Viridiplantae</taxon>
        <taxon>Streptophyta</taxon>
        <taxon>Embryophyta</taxon>
        <taxon>Tracheophyta</taxon>
        <taxon>Spermatophyta</taxon>
        <taxon>Magnoliopsida</taxon>
        <taxon>Liliopsida</taxon>
        <taxon>Poales</taxon>
        <taxon>Poaceae</taxon>
        <taxon>PACMAD clade</taxon>
        <taxon>Arundinoideae</taxon>
        <taxon>Arundineae</taxon>
        <taxon>Arundo</taxon>
    </lineage>
</organism>